<evidence type="ECO:0000313" key="1">
    <source>
        <dbReference type="EMBL" id="KIL61889.1"/>
    </source>
</evidence>
<reference evidence="1 2" key="1">
    <citation type="submission" date="2014-04" db="EMBL/GenBank/DDBJ databases">
        <title>Evolutionary Origins and Diversification of the Mycorrhizal Mutualists.</title>
        <authorList>
            <consortium name="DOE Joint Genome Institute"/>
            <consortium name="Mycorrhizal Genomics Consortium"/>
            <person name="Kohler A."/>
            <person name="Kuo A."/>
            <person name="Nagy L.G."/>
            <person name="Floudas D."/>
            <person name="Copeland A."/>
            <person name="Barry K.W."/>
            <person name="Cichocki N."/>
            <person name="Veneault-Fourrey C."/>
            <person name="LaButti K."/>
            <person name="Lindquist E.A."/>
            <person name="Lipzen A."/>
            <person name="Lundell T."/>
            <person name="Morin E."/>
            <person name="Murat C."/>
            <person name="Riley R."/>
            <person name="Ohm R."/>
            <person name="Sun H."/>
            <person name="Tunlid A."/>
            <person name="Henrissat B."/>
            <person name="Grigoriev I.V."/>
            <person name="Hibbett D.S."/>
            <person name="Martin F."/>
        </authorList>
    </citation>
    <scope>NUCLEOTIDE SEQUENCE [LARGE SCALE GENOMIC DNA]</scope>
    <source>
        <strain evidence="1 2">Koide BX008</strain>
    </source>
</reference>
<evidence type="ECO:0000313" key="2">
    <source>
        <dbReference type="Proteomes" id="UP000054549"/>
    </source>
</evidence>
<dbReference type="HOGENOM" id="CLU_2468583_0_0_1"/>
<proteinExistence type="predicted"/>
<sequence>MSFKRGGGSTATNNSHNITFVNCNFASNFLTGGKTATEVNGLSLITEVQLLNGQTQNVANSGFVLLSNNQISTLDELDTRGMTWLSYS</sequence>
<name>A0A0C2T5Q4_AMAMK</name>
<protein>
    <submittedName>
        <fullName evidence="1">Uncharacterized protein</fullName>
    </submittedName>
</protein>
<keyword evidence="2" id="KW-1185">Reference proteome</keyword>
<organism evidence="1 2">
    <name type="scientific">Amanita muscaria (strain Koide BX008)</name>
    <dbReference type="NCBI Taxonomy" id="946122"/>
    <lineage>
        <taxon>Eukaryota</taxon>
        <taxon>Fungi</taxon>
        <taxon>Dikarya</taxon>
        <taxon>Basidiomycota</taxon>
        <taxon>Agaricomycotina</taxon>
        <taxon>Agaricomycetes</taxon>
        <taxon>Agaricomycetidae</taxon>
        <taxon>Agaricales</taxon>
        <taxon>Pluteineae</taxon>
        <taxon>Amanitaceae</taxon>
        <taxon>Amanita</taxon>
    </lineage>
</organism>
<dbReference type="EMBL" id="KN818278">
    <property type="protein sequence ID" value="KIL61889.1"/>
    <property type="molecule type" value="Genomic_DNA"/>
</dbReference>
<accession>A0A0C2T5Q4</accession>
<dbReference type="AlphaFoldDB" id="A0A0C2T5Q4"/>
<dbReference type="Proteomes" id="UP000054549">
    <property type="component" value="Unassembled WGS sequence"/>
</dbReference>
<gene>
    <name evidence="1" type="ORF">M378DRAFT_812987</name>
</gene>
<dbReference type="InParanoid" id="A0A0C2T5Q4"/>